<dbReference type="GO" id="GO:0035435">
    <property type="term" value="P:phosphate ion transmembrane transport"/>
    <property type="evidence" value="ECO:0007669"/>
    <property type="project" value="TreeGrafter"/>
</dbReference>
<dbReference type="GO" id="GO:0016020">
    <property type="term" value="C:membrane"/>
    <property type="evidence" value="ECO:0007669"/>
    <property type="project" value="InterPro"/>
</dbReference>
<dbReference type="OMA" id="NAWFQGW"/>
<dbReference type="GO" id="GO:0012505">
    <property type="term" value="C:endomembrane system"/>
    <property type="evidence" value="ECO:0007669"/>
    <property type="project" value="UniProtKB-SubCell"/>
</dbReference>
<feature type="domain" description="Major facilitator superfamily (MFS) profile" evidence="6">
    <location>
        <begin position="138"/>
        <end position="593"/>
    </location>
</feature>
<gene>
    <name evidence="7" type="ORF">MICPUCDRAFT_55462</name>
</gene>
<name>C1MKU3_MICPC</name>
<dbReference type="GeneID" id="9681732"/>
<dbReference type="KEGG" id="mpp:MICPUCDRAFT_55462"/>
<evidence type="ECO:0000256" key="5">
    <source>
        <dbReference type="SAM" id="Phobius"/>
    </source>
</evidence>
<evidence type="ECO:0000313" key="7">
    <source>
        <dbReference type="EMBL" id="EEH59431.1"/>
    </source>
</evidence>
<dbReference type="InterPro" id="IPR020846">
    <property type="entry name" value="MFS_dom"/>
</dbReference>
<dbReference type="STRING" id="564608.C1MKU3"/>
<evidence type="ECO:0000313" key="8">
    <source>
        <dbReference type="Proteomes" id="UP000001876"/>
    </source>
</evidence>
<feature type="transmembrane region" description="Helical" evidence="5">
    <location>
        <begin position="314"/>
        <end position="334"/>
    </location>
</feature>
<keyword evidence="3 5" id="KW-1133">Transmembrane helix</keyword>
<organism evidence="8">
    <name type="scientific">Micromonas pusilla (strain CCMP1545)</name>
    <name type="common">Picoplanktonic green alga</name>
    <dbReference type="NCBI Taxonomy" id="564608"/>
    <lineage>
        <taxon>Eukaryota</taxon>
        <taxon>Viridiplantae</taxon>
        <taxon>Chlorophyta</taxon>
        <taxon>Mamiellophyceae</taxon>
        <taxon>Mamiellales</taxon>
        <taxon>Mamiellaceae</taxon>
        <taxon>Micromonas</taxon>
    </lineage>
</organism>
<dbReference type="InterPro" id="IPR011701">
    <property type="entry name" value="MFS"/>
</dbReference>
<dbReference type="InterPro" id="IPR036259">
    <property type="entry name" value="MFS_trans_sf"/>
</dbReference>
<dbReference type="PANTHER" id="PTHR43826">
    <property type="entry name" value="GLUCOSE-6-PHOSPHATE EXCHANGER SLC37A4"/>
    <property type="match status" value="1"/>
</dbReference>
<feature type="transmembrane region" description="Helical" evidence="5">
    <location>
        <begin position="567"/>
        <end position="589"/>
    </location>
</feature>
<feature type="transmembrane region" description="Helical" evidence="5">
    <location>
        <begin position="237"/>
        <end position="256"/>
    </location>
</feature>
<evidence type="ECO:0000256" key="1">
    <source>
        <dbReference type="ARBA" id="ARBA00004127"/>
    </source>
</evidence>
<keyword evidence="2 5" id="KW-0812">Transmembrane</keyword>
<dbReference type="Gene3D" id="1.20.1250.20">
    <property type="entry name" value="MFS general substrate transporter like domains"/>
    <property type="match status" value="2"/>
</dbReference>
<dbReference type="Proteomes" id="UP000001876">
    <property type="component" value="Unassembled WGS sequence"/>
</dbReference>
<dbReference type="RefSeq" id="XP_003056055.1">
    <property type="nucleotide sequence ID" value="XM_003056009.1"/>
</dbReference>
<keyword evidence="4 5" id="KW-0472">Membrane</keyword>
<protein>
    <submittedName>
        <fullName evidence="7">Major facilitator superfamily</fullName>
    </submittedName>
</protein>
<dbReference type="OrthoDB" id="3639251at2759"/>
<reference evidence="7 8" key="1">
    <citation type="journal article" date="2009" name="Science">
        <title>Green evolution and dynamic adaptations revealed by genomes of the marine picoeukaryotes Micromonas.</title>
        <authorList>
            <person name="Worden A.Z."/>
            <person name="Lee J.H."/>
            <person name="Mock T."/>
            <person name="Rouze P."/>
            <person name="Simmons M.P."/>
            <person name="Aerts A.L."/>
            <person name="Allen A.E."/>
            <person name="Cuvelier M.L."/>
            <person name="Derelle E."/>
            <person name="Everett M.V."/>
            <person name="Foulon E."/>
            <person name="Grimwood J."/>
            <person name="Gundlach H."/>
            <person name="Henrissat B."/>
            <person name="Napoli C."/>
            <person name="McDonald S.M."/>
            <person name="Parker M.S."/>
            <person name="Rombauts S."/>
            <person name="Salamov A."/>
            <person name="Von Dassow P."/>
            <person name="Badger J.H."/>
            <person name="Coutinho P.M."/>
            <person name="Demir E."/>
            <person name="Dubchak I."/>
            <person name="Gentemann C."/>
            <person name="Eikrem W."/>
            <person name="Gready J.E."/>
            <person name="John U."/>
            <person name="Lanier W."/>
            <person name="Lindquist E.A."/>
            <person name="Lucas S."/>
            <person name="Mayer K.F."/>
            <person name="Moreau H."/>
            <person name="Not F."/>
            <person name="Otillar R."/>
            <person name="Panaud O."/>
            <person name="Pangilinan J."/>
            <person name="Paulsen I."/>
            <person name="Piegu B."/>
            <person name="Poliakov A."/>
            <person name="Robbens S."/>
            <person name="Schmutz J."/>
            <person name="Toulza E."/>
            <person name="Wyss T."/>
            <person name="Zelensky A."/>
            <person name="Zhou K."/>
            <person name="Armbrust E.V."/>
            <person name="Bhattacharya D."/>
            <person name="Goodenough U.W."/>
            <person name="Van de Peer Y."/>
            <person name="Grigoriev I.V."/>
        </authorList>
    </citation>
    <scope>NUCLEOTIDE SEQUENCE [LARGE SCALE GENOMIC DNA]</scope>
    <source>
        <strain evidence="7 8">CCMP1545</strain>
    </source>
</reference>
<dbReference type="PROSITE" id="PS00216">
    <property type="entry name" value="SUGAR_TRANSPORT_1"/>
    <property type="match status" value="1"/>
</dbReference>
<feature type="transmembrane region" description="Helical" evidence="5">
    <location>
        <begin position="200"/>
        <end position="217"/>
    </location>
</feature>
<feature type="transmembrane region" description="Helical" evidence="5">
    <location>
        <begin position="132"/>
        <end position="152"/>
    </location>
</feature>
<evidence type="ECO:0000256" key="4">
    <source>
        <dbReference type="ARBA" id="ARBA00023136"/>
    </source>
</evidence>
<comment type="subcellular location">
    <subcellularLocation>
        <location evidence="1">Endomembrane system</location>
        <topology evidence="1">Multi-pass membrane protein</topology>
    </subcellularLocation>
</comment>
<dbReference type="PANTHER" id="PTHR43826:SF3">
    <property type="entry name" value="GLUCOSE-6-PHOSPHATE EXCHANGER SLC37A4"/>
    <property type="match status" value="1"/>
</dbReference>
<evidence type="ECO:0000256" key="2">
    <source>
        <dbReference type="ARBA" id="ARBA00022692"/>
    </source>
</evidence>
<dbReference type="AlphaFoldDB" id="C1MKU3"/>
<dbReference type="GO" id="GO:0061513">
    <property type="term" value="F:glucose 6-phosphate:phosphate antiporter activity"/>
    <property type="evidence" value="ECO:0007669"/>
    <property type="project" value="TreeGrafter"/>
</dbReference>
<keyword evidence="8" id="KW-1185">Reference proteome</keyword>
<feature type="transmembrane region" description="Helical" evidence="5">
    <location>
        <begin position="501"/>
        <end position="528"/>
    </location>
</feature>
<sequence>MCTKVPSYFRCDTRCARRVPTAHKRVKRMRSIFVLPGKSQHSHVVSHIVRRARGRQISAAACQVQSYGPLCRSSVVLLKRRTNLDVQNALLARYHRHYFKYEDRRQMMSFQSHACHKPTFDAANGRYTESFLLVRWTVFLSILVGYSCYYLTRNSLTFTAPAMVASPSLGLDITSIGVITSIFPLCYGCSKFVSGVVGDTLSPGVMLGGGLIATGMVRTHSVSDWLRVHILIFSMKVNIAFGASSTLPLFCILWATNGVLQGFGAPSCAKILTSWFAAKERGTYWGMWNIAHNLGGFAAPLLAGTAARTLGWNWGLWAPGIVALLVGSVILSSLKDSPEARGYEPVEELRGTLSETVDKDSVEKFFTSKVSFAALAFHWTQGEESLLDNLFQNVLSNPFIWGLAFTYFCVYVVRQGITSWSVFYLIKEKGVIDAGAAAVRVSGLELGGLLGSLIAGRISDWYIAQSSGGAVGKRIQIVMAYLIGVATMLIAFKAVPAGYPVAQAIIVFMIGFFLYGPQMLIGLCGAEIVGRRSVGASEGFLGWIAYLESGAANAGVPLSLLVQQYGWNAFFAALLCACTVGTLLLAPVVGAESFVQRSQIN</sequence>
<evidence type="ECO:0000259" key="6">
    <source>
        <dbReference type="PROSITE" id="PS50850"/>
    </source>
</evidence>
<feature type="transmembrane region" description="Helical" evidence="5">
    <location>
        <begin position="477"/>
        <end position="495"/>
    </location>
</feature>
<dbReference type="Pfam" id="PF07690">
    <property type="entry name" value="MFS_1"/>
    <property type="match status" value="1"/>
</dbReference>
<evidence type="ECO:0000256" key="3">
    <source>
        <dbReference type="ARBA" id="ARBA00022989"/>
    </source>
</evidence>
<dbReference type="EMBL" id="GG663736">
    <property type="protein sequence ID" value="EEH59431.1"/>
    <property type="molecule type" value="Genomic_DNA"/>
</dbReference>
<dbReference type="SUPFAM" id="SSF103473">
    <property type="entry name" value="MFS general substrate transporter"/>
    <property type="match status" value="1"/>
</dbReference>
<dbReference type="PROSITE" id="PS50850">
    <property type="entry name" value="MFS"/>
    <property type="match status" value="1"/>
</dbReference>
<feature type="transmembrane region" description="Helical" evidence="5">
    <location>
        <begin position="540"/>
        <end position="561"/>
    </location>
</feature>
<feature type="transmembrane region" description="Helical" evidence="5">
    <location>
        <begin position="399"/>
        <end position="417"/>
    </location>
</feature>
<proteinExistence type="predicted"/>
<accession>C1MKU3</accession>
<dbReference type="InterPro" id="IPR005829">
    <property type="entry name" value="Sugar_transporter_CS"/>
</dbReference>
<dbReference type="InterPro" id="IPR051337">
    <property type="entry name" value="OPA_Antiporter"/>
</dbReference>
<dbReference type="eggNOG" id="KOG2533">
    <property type="taxonomic scope" value="Eukaryota"/>
</dbReference>